<gene>
    <name evidence="4" type="ORF">L2A60_10730</name>
</gene>
<dbReference type="Proteomes" id="UP001521209">
    <property type="component" value="Unassembled WGS sequence"/>
</dbReference>
<dbReference type="PROSITE" id="PS51371">
    <property type="entry name" value="CBS"/>
    <property type="match status" value="2"/>
</dbReference>
<organism evidence="4 5">
    <name type="scientific">Acidiphilium iwatense</name>
    <dbReference type="NCBI Taxonomy" id="768198"/>
    <lineage>
        <taxon>Bacteria</taxon>
        <taxon>Pseudomonadati</taxon>
        <taxon>Pseudomonadota</taxon>
        <taxon>Alphaproteobacteria</taxon>
        <taxon>Acetobacterales</taxon>
        <taxon>Acidocellaceae</taxon>
        <taxon>Acidiphilium</taxon>
    </lineage>
</organism>
<protein>
    <submittedName>
        <fullName evidence="4">CBS domain-containing protein</fullName>
    </submittedName>
</protein>
<dbReference type="PANTHER" id="PTHR43080:SF2">
    <property type="entry name" value="CBS DOMAIN-CONTAINING PROTEIN"/>
    <property type="match status" value="1"/>
</dbReference>
<reference evidence="4 5" key="1">
    <citation type="submission" date="2022-01" db="EMBL/GenBank/DDBJ databases">
        <authorList>
            <person name="Won M."/>
            <person name="Kim S.-J."/>
            <person name="Kwon S.-W."/>
        </authorList>
    </citation>
    <scope>NUCLEOTIDE SEQUENCE [LARGE SCALE GENOMIC DNA]</scope>
    <source>
        <strain evidence="4 5">KCTC 23505</strain>
    </source>
</reference>
<evidence type="ECO:0000256" key="1">
    <source>
        <dbReference type="ARBA" id="ARBA00023122"/>
    </source>
</evidence>
<dbReference type="SUPFAM" id="SSF54631">
    <property type="entry name" value="CBS-domain pair"/>
    <property type="match status" value="1"/>
</dbReference>
<evidence type="ECO:0000256" key="2">
    <source>
        <dbReference type="PROSITE-ProRule" id="PRU00703"/>
    </source>
</evidence>
<dbReference type="InterPro" id="IPR000644">
    <property type="entry name" value="CBS_dom"/>
</dbReference>
<evidence type="ECO:0000313" key="5">
    <source>
        <dbReference type="Proteomes" id="UP001521209"/>
    </source>
</evidence>
<dbReference type="InterPro" id="IPR046342">
    <property type="entry name" value="CBS_dom_sf"/>
</dbReference>
<evidence type="ECO:0000313" key="4">
    <source>
        <dbReference type="EMBL" id="MCF3947153.1"/>
    </source>
</evidence>
<dbReference type="RefSeq" id="WP_235704382.1">
    <property type="nucleotide sequence ID" value="NZ_JAKGBZ010000018.1"/>
</dbReference>
<feature type="domain" description="CBS" evidence="3">
    <location>
        <begin position="9"/>
        <end position="69"/>
    </location>
</feature>
<keyword evidence="5" id="KW-1185">Reference proteome</keyword>
<evidence type="ECO:0000259" key="3">
    <source>
        <dbReference type="PROSITE" id="PS51371"/>
    </source>
</evidence>
<comment type="caution">
    <text evidence="4">The sequence shown here is derived from an EMBL/GenBank/DDBJ whole genome shotgun (WGS) entry which is preliminary data.</text>
</comment>
<dbReference type="CDD" id="cd04623">
    <property type="entry name" value="CBS_pair_bac_euk"/>
    <property type="match status" value="1"/>
</dbReference>
<dbReference type="Pfam" id="PF00571">
    <property type="entry name" value="CBS"/>
    <property type="match status" value="2"/>
</dbReference>
<dbReference type="InterPro" id="IPR044725">
    <property type="entry name" value="CBSX3_CBS_dom"/>
</dbReference>
<sequence length="145" mass="15815">METRVSAILKRKGSNIVTAVPDQSVAAFACQLHAHRIGATPVVDAENHVIGMISERDVIRGIVEHGAKVLTMPVRSLMTTLVSTCAMEDRIGDVLDMITRNRTRHIPVVTDGKLEGIVTIGDVVAQLLEEARFEVDSLRTYITSP</sequence>
<name>A0ABS9DWP0_9PROT</name>
<dbReference type="EMBL" id="JAKGBZ010000018">
    <property type="protein sequence ID" value="MCF3947153.1"/>
    <property type="molecule type" value="Genomic_DNA"/>
</dbReference>
<proteinExistence type="predicted"/>
<feature type="domain" description="CBS" evidence="3">
    <location>
        <begin position="78"/>
        <end position="135"/>
    </location>
</feature>
<keyword evidence="1 2" id="KW-0129">CBS domain</keyword>
<dbReference type="Gene3D" id="3.10.580.10">
    <property type="entry name" value="CBS-domain"/>
    <property type="match status" value="1"/>
</dbReference>
<dbReference type="SMART" id="SM00116">
    <property type="entry name" value="CBS"/>
    <property type="match status" value="2"/>
</dbReference>
<dbReference type="PANTHER" id="PTHR43080">
    <property type="entry name" value="CBS DOMAIN-CONTAINING PROTEIN CBSX3, MITOCHONDRIAL"/>
    <property type="match status" value="1"/>
</dbReference>
<accession>A0ABS9DWP0</accession>
<dbReference type="InterPro" id="IPR051257">
    <property type="entry name" value="Diverse_CBS-Domain"/>
</dbReference>